<gene>
    <name evidence="10 13" type="primary">rsgA</name>
    <name evidence="13" type="ORF">F7231_24035</name>
</gene>
<accession>A0ABX0QRT7</accession>
<keyword evidence="7 10" id="KW-0862">Zinc</keyword>
<dbReference type="EMBL" id="WAEL01000011">
    <property type="protein sequence ID" value="NID13263.1"/>
    <property type="molecule type" value="Genomic_DNA"/>
</dbReference>
<dbReference type="SUPFAM" id="SSF52540">
    <property type="entry name" value="P-loop containing nucleoside triphosphate hydrolases"/>
    <property type="match status" value="1"/>
</dbReference>
<dbReference type="InterPro" id="IPR031944">
    <property type="entry name" value="RsgA_N"/>
</dbReference>
<dbReference type="CDD" id="cd01854">
    <property type="entry name" value="YjeQ_EngC"/>
    <property type="match status" value="1"/>
</dbReference>
<dbReference type="NCBIfam" id="TIGR00157">
    <property type="entry name" value="ribosome small subunit-dependent GTPase A"/>
    <property type="match status" value="1"/>
</dbReference>
<keyword evidence="1 10" id="KW-0963">Cytoplasm</keyword>
<sequence length="335" mass="37422">MRQRYGGRRETFLPNLGVTHTLLTTRHLAQGLVIRSTGSWYDVRNVDGHIYRARLKGKFKIKDLKVTNPIAVGDRVQFEVEDEVENTAVIFDIAPRENYIIRQSVHKTAHGHILAANLDQAVLLATLTLPRTSLGFIDRFLVAAESFRIPTTVVFNKADILNEDGLAFQRELQDMYEAIGYQTMATSALDGVGVEAFRELLDGKITLLSGHSGVGKSTLVNAIAPSLDLRTNEVSTFANKGVHTTTFAEMFELTPGTFIIDTPGIKELGLVETSKEEIAHYFPEMRNRLNQCRFHNCLHVNEPGCAIKEAVIEGDIAESRYNSYLSMVLGEDNRR</sequence>
<evidence type="ECO:0000259" key="12">
    <source>
        <dbReference type="PROSITE" id="PS51721"/>
    </source>
</evidence>
<dbReference type="Gene3D" id="1.10.40.50">
    <property type="entry name" value="Probable gtpase engc, domain 3"/>
    <property type="match status" value="1"/>
</dbReference>
<keyword evidence="3 10" id="KW-0479">Metal-binding</keyword>
<evidence type="ECO:0000256" key="2">
    <source>
        <dbReference type="ARBA" id="ARBA00022517"/>
    </source>
</evidence>
<proteinExistence type="inferred from homology"/>
<evidence type="ECO:0000256" key="4">
    <source>
        <dbReference type="ARBA" id="ARBA00022730"/>
    </source>
</evidence>
<evidence type="ECO:0000256" key="5">
    <source>
        <dbReference type="ARBA" id="ARBA00022741"/>
    </source>
</evidence>
<keyword evidence="9 10" id="KW-0342">GTP-binding</keyword>
<dbReference type="PROSITE" id="PS51721">
    <property type="entry name" value="G_CP"/>
    <property type="match status" value="1"/>
</dbReference>
<evidence type="ECO:0000256" key="10">
    <source>
        <dbReference type="HAMAP-Rule" id="MF_01820"/>
    </source>
</evidence>
<feature type="binding site" evidence="10">
    <location>
        <position position="305"/>
    </location>
    <ligand>
        <name>Zn(2+)</name>
        <dbReference type="ChEBI" id="CHEBI:29105"/>
    </ligand>
</feature>
<keyword evidence="5 10" id="KW-0547">Nucleotide-binding</keyword>
<dbReference type="InterPro" id="IPR030378">
    <property type="entry name" value="G_CP_dom"/>
</dbReference>
<evidence type="ECO:0000259" key="11">
    <source>
        <dbReference type="PROSITE" id="PS50936"/>
    </source>
</evidence>
<comment type="subcellular location">
    <subcellularLocation>
        <location evidence="10">Cytoplasm</location>
    </subcellularLocation>
</comment>
<keyword evidence="2 10" id="KW-0690">Ribosome biogenesis</keyword>
<keyword evidence="4 10" id="KW-0699">rRNA-binding</keyword>
<dbReference type="Proteomes" id="UP000606008">
    <property type="component" value="Unassembled WGS sequence"/>
</dbReference>
<evidence type="ECO:0000256" key="7">
    <source>
        <dbReference type="ARBA" id="ARBA00022833"/>
    </source>
</evidence>
<feature type="domain" description="EngC GTPase" evidence="11">
    <location>
        <begin position="116"/>
        <end position="266"/>
    </location>
</feature>
<dbReference type="InterPro" id="IPR027417">
    <property type="entry name" value="P-loop_NTPase"/>
</dbReference>
<evidence type="ECO:0000313" key="13">
    <source>
        <dbReference type="EMBL" id="NID13263.1"/>
    </source>
</evidence>
<dbReference type="SUPFAM" id="SSF50249">
    <property type="entry name" value="Nucleic acid-binding proteins"/>
    <property type="match status" value="1"/>
</dbReference>
<dbReference type="Pfam" id="PF03193">
    <property type="entry name" value="RsgA_GTPase"/>
    <property type="match status" value="1"/>
</dbReference>
<keyword evidence="8 10" id="KW-0694">RNA-binding</keyword>
<dbReference type="Gene3D" id="3.40.50.300">
    <property type="entry name" value="P-loop containing nucleotide triphosphate hydrolases"/>
    <property type="match status" value="1"/>
</dbReference>
<reference evidence="13" key="1">
    <citation type="submission" date="2024-05" db="EMBL/GenBank/DDBJ databases">
        <authorList>
            <person name="Jung D.-H."/>
        </authorList>
    </citation>
    <scope>NUCLEOTIDE SEQUENCE</scope>
    <source>
        <strain evidence="13">JA-25</strain>
    </source>
</reference>
<feature type="binding site" evidence="10">
    <location>
        <begin position="156"/>
        <end position="159"/>
    </location>
    <ligand>
        <name>GTP</name>
        <dbReference type="ChEBI" id="CHEBI:37565"/>
    </ligand>
</feature>
<dbReference type="InterPro" id="IPR012340">
    <property type="entry name" value="NA-bd_OB-fold"/>
</dbReference>
<dbReference type="CDD" id="cd04466">
    <property type="entry name" value="S1_YloQ_GTPase"/>
    <property type="match status" value="1"/>
</dbReference>
<feature type="binding site" evidence="10">
    <location>
        <position position="292"/>
    </location>
    <ligand>
        <name>Zn(2+)</name>
        <dbReference type="ChEBI" id="CHEBI:29105"/>
    </ligand>
</feature>
<evidence type="ECO:0000256" key="1">
    <source>
        <dbReference type="ARBA" id="ARBA00022490"/>
    </source>
</evidence>
<evidence type="ECO:0000256" key="6">
    <source>
        <dbReference type="ARBA" id="ARBA00022801"/>
    </source>
</evidence>
<dbReference type="EC" id="3.6.1.-" evidence="10"/>
<feature type="binding site" evidence="10">
    <location>
        <position position="299"/>
    </location>
    <ligand>
        <name>Zn(2+)</name>
        <dbReference type="ChEBI" id="CHEBI:29105"/>
    </ligand>
</feature>
<dbReference type="Pfam" id="PF16745">
    <property type="entry name" value="RsgA_N"/>
    <property type="match status" value="1"/>
</dbReference>
<dbReference type="InterPro" id="IPR010914">
    <property type="entry name" value="RsgA_GTPase_dom"/>
</dbReference>
<comment type="similarity">
    <text evidence="10">Belongs to the TRAFAC class YlqF/YawG GTPase family. RsgA subfamily.</text>
</comment>
<comment type="function">
    <text evidence="10">One of several proteins that assist in the late maturation steps of the functional core of the 30S ribosomal subunit. Helps release RbfA from mature subunits. May play a role in the assembly of ribosomal proteins into the subunit. Circularly permuted GTPase that catalyzes slow GTP hydrolysis, GTPase activity is stimulated by the 30S ribosomal subunit.</text>
</comment>
<dbReference type="PROSITE" id="PS50936">
    <property type="entry name" value="ENGC_GTPASE"/>
    <property type="match status" value="1"/>
</dbReference>
<keyword evidence="14" id="KW-1185">Reference proteome</keyword>
<evidence type="ECO:0000256" key="9">
    <source>
        <dbReference type="ARBA" id="ARBA00023134"/>
    </source>
</evidence>
<dbReference type="Gene3D" id="2.40.50.140">
    <property type="entry name" value="Nucleic acid-binding proteins"/>
    <property type="match status" value="1"/>
</dbReference>
<comment type="caution">
    <text evidence="13">The sequence shown here is derived from an EMBL/GenBank/DDBJ whole genome shotgun (WGS) entry which is preliminary data.</text>
</comment>
<dbReference type="PANTHER" id="PTHR32120">
    <property type="entry name" value="SMALL RIBOSOMAL SUBUNIT BIOGENESIS GTPASE RSGA"/>
    <property type="match status" value="1"/>
</dbReference>
<feature type="domain" description="CP-type G" evidence="12">
    <location>
        <begin position="106"/>
        <end position="268"/>
    </location>
</feature>
<organism evidence="13 14">
    <name type="scientific">Fibrivirga algicola</name>
    <dbReference type="NCBI Taxonomy" id="2950420"/>
    <lineage>
        <taxon>Bacteria</taxon>
        <taxon>Pseudomonadati</taxon>
        <taxon>Bacteroidota</taxon>
        <taxon>Cytophagia</taxon>
        <taxon>Cytophagales</taxon>
        <taxon>Spirosomataceae</taxon>
        <taxon>Fibrivirga</taxon>
    </lineage>
</organism>
<keyword evidence="6 10" id="KW-0378">Hydrolase</keyword>
<comment type="subunit">
    <text evidence="10">Monomer. Associates with 30S ribosomal subunit, binds 16S rRNA.</text>
</comment>
<dbReference type="InterPro" id="IPR004881">
    <property type="entry name" value="Ribosome_biogen_GTPase_RsgA"/>
</dbReference>
<evidence type="ECO:0000313" key="14">
    <source>
        <dbReference type="Proteomes" id="UP000606008"/>
    </source>
</evidence>
<evidence type="ECO:0000256" key="8">
    <source>
        <dbReference type="ARBA" id="ARBA00022884"/>
    </source>
</evidence>
<evidence type="ECO:0000256" key="3">
    <source>
        <dbReference type="ARBA" id="ARBA00022723"/>
    </source>
</evidence>
<comment type="cofactor">
    <cofactor evidence="10">
        <name>Zn(2+)</name>
        <dbReference type="ChEBI" id="CHEBI:29105"/>
    </cofactor>
    <text evidence="10">Binds 1 zinc ion per subunit.</text>
</comment>
<dbReference type="HAMAP" id="MF_01820">
    <property type="entry name" value="GTPase_RsgA"/>
    <property type="match status" value="1"/>
</dbReference>
<name>A0ABX0QRT7_9BACT</name>
<feature type="binding site" evidence="10">
    <location>
        <begin position="210"/>
        <end position="218"/>
    </location>
    <ligand>
        <name>GTP</name>
        <dbReference type="ChEBI" id="CHEBI:37565"/>
    </ligand>
</feature>
<dbReference type="PANTHER" id="PTHR32120:SF11">
    <property type="entry name" value="SMALL RIBOSOMAL SUBUNIT BIOGENESIS GTPASE RSGA 1, MITOCHONDRIAL-RELATED"/>
    <property type="match status" value="1"/>
</dbReference>
<protein>
    <recommendedName>
        <fullName evidence="10">Small ribosomal subunit biogenesis GTPase RsgA</fullName>
        <ecNumber evidence="10">3.6.1.-</ecNumber>
    </recommendedName>
</protein>
<feature type="binding site" evidence="10">
    <location>
        <position position="297"/>
    </location>
    <ligand>
        <name>Zn(2+)</name>
        <dbReference type="ChEBI" id="CHEBI:29105"/>
    </ligand>
</feature>